<dbReference type="Proteomes" id="UP001392437">
    <property type="component" value="Unassembled WGS sequence"/>
</dbReference>
<evidence type="ECO:0000313" key="2">
    <source>
        <dbReference type="Proteomes" id="UP001392437"/>
    </source>
</evidence>
<dbReference type="AlphaFoldDB" id="A0AAW0QDK4"/>
<proteinExistence type="predicted"/>
<comment type="caution">
    <text evidence="1">The sequence shown here is derived from an EMBL/GenBank/DDBJ whole genome shotgun (WGS) entry which is preliminary data.</text>
</comment>
<reference evidence="1 2" key="1">
    <citation type="submission" date="2023-01" db="EMBL/GenBank/DDBJ databases">
        <title>Analysis of 21 Apiospora genomes using comparative genomics revels a genus with tremendous synthesis potential of carbohydrate active enzymes and secondary metabolites.</title>
        <authorList>
            <person name="Sorensen T."/>
        </authorList>
    </citation>
    <scope>NUCLEOTIDE SEQUENCE [LARGE SCALE GENOMIC DNA]</scope>
    <source>
        <strain evidence="1 2">CBS 117206</strain>
    </source>
</reference>
<name>A0AAW0QDK4_9PEZI</name>
<organism evidence="1 2">
    <name type="scientific">Apiospora kogelbergensis</name>
    <dbReference type="NCBI Taxonomy" id="1337665"/>
    <lineage>
        <taxon>Eukaryota</taxon>
        <taxon>Fungi</taxon>
        <taxon>Dikarya</taxon>
        <taxon>Ascomycota</taxon>
        <taxon>Pezizomycotina</taxon>
        <taxon>Sordariomycetes</taxon>
        <taxon>Xylariomycetidae</taxon>
        <taxon>Amphisphaeriales</taxon>
        <taxon>Apiosporaceae</taxon>
        <taxon>Apiospora</taxon>
    </lineage>
</organism>
<sequence length="82" mass="8786">MLVANTSGILRERDAVNLKAAPAAQGISSGVIPESKGPKSMTQIGLALENMTFAIRSSSFELYKPLLSARCRYALEFVVAEV</sequence>
<dbReference type="EMBL" id="JAQQWP010000011">
    <property type="protein sequence ID" value="KAK8095898.1"/>
    <property type="molecule type" value="Genomic_DNA"/>
</dbReference>
<evidence type="ECO:0000313" key="1">
    <source>
        <dbReference type="EMBL" id="KAK8095898.1"/>
    </source>
</evidence>
<gene>
    <name evidence="1" type="ORF">PG999_013920</name>
</gene>
<accession>A0AAW0QDK4</accession>
<keyword evidence="2" id="KW-1185">Reference proteome</keyword>
<protein>
    <submittedName>
        <fullName evidence="1">Uncharacterized protein</fullName>
    </submittedName>
</protein>